<dbReference type="SUPFAM" id="SSF52833">
    <property type="entry name" value="Thioredoxin-like"/>
    <property type="match status" value="1"/>
</dbReference>
<keyword evidence="3" id="KW-1185">Reference proteome</keyword>
<evidence type="ECO:0000313" key="2">
    <source>
        <dbReference type="EMBL" id="TBT94541.1"/>
    </source>
</evidence>
<evidence type="ECO:0000313" key="3">
    <source>
        <dbReference type="Proteomes" id="UP000291933"/>
    </source>
</evidence>
<dbReference type="PANTHER" id="PTHR13887:SF41">
    <property type="entry name" value="THIOREDOXIN SUPERFAMILY PROTEIN"/>
    <property type="match status" value="1"/>
</dbReference>
<dbReference type="PANTHER" id="PTHR13887">
    <property type="entry name" value="GLUTATHIONE S-TRANSFERASE KAPPA"/>
    <property type="match status" value="1"/>
</dbReference>
<sequence length="224" mass="24202">MRVEIFSDVACPWCYIGLTRFGRVLDAFEHRDDVEVALRSFQLDPTLPERYDGTEADYLAASKGLPENRVRGMFAMVEQAAASENLTLDFDRLQVANTWRAHRLIHAAADRDASAAWATKLALLQAHFVDGESISDPEVLRRIGIAAGLTEDQAAAAASGSALPTTEGDGLDAEIRADLELAAAYGITGVPFFVFDAKYGVSGAQPAENFAQALAQAWAERDPA</sequence>
<dbReference type="InterPro" id="IPR036249">
    <property type="entry name" value="Thioredoxin-like_sf"/>
</dbReference>
<protein>
    <submittedName>
        <fullName evidence="2">DsbA family oxidoreductase</fullName>
    </submittedName>
</protein>
<dbReference type="GO" id="GO:0016491">
    <property type="term" value="F:oxidoreductase activity"/>
    <property type="evidence" value="ECO:0007669"/>
    <property type="project" value="InterPro"/>
</dbReference>
<proteinExistence type="predicted"/>
<gene>
    <name evidence="2" type="ORF">ET996_10125</name>
</gene>
<feature type="domain" description="DSBA-like thioredoxin" evidence="1">
    <location>
        <begin position="3"/>
        <end position="215"/>
    </location>
</feature>
<dbReference type="CDD" id="cd03024">
    <property type="entry name" value="DsbA_FrnE"/>
    <property type="match status" value="1"/>
</dbReference>
<evidence type="ECO:0000259" key="1">
    <source>
        <dbReference type="Pfam" id="PF01323"/>
    </source>
</evidence>
<dbReference type="Pfam" id="PF01323">
    <property type="entry name" value="DSBA"/>
    <property type="match status" value="1"/>
</dbReference>
<dbReference type="OrthoDB" id="9799122at2"/>
<comment type="caution">
    <text evidence="2">The sequence shown here is derived from an EMBL/GenBank/DDBJ whole genome shotgun (WGS) entry which is preliminary data.</text>
</comment>
<dbReference type="InterPro" id="IPR001853">
    <property type="entry name" value="DSBA-like_thioredoxin_dom"/>
</dbReference>
<accession>A0A4V2JT25</accession>
<organism evidence="2 3">
    <name type="scientific">Propioniciclava tarda</name>
    <dbReference type="NCBI Taxonomy" id="433330"/>
    <lineage>
        <taxon>Bacteria</taxon>
        <taxon>Bacillati</taxon>
        <taxon>Actinomycetota</taxon>
        <taxon>Actinomycetes</taxon>
        <taxon>Propionibacteriales</taxon>
        <taxon>Propionibacteriaceae</taxon>
        <taxon>Propioniciclava</taxon>
    </lineage>
</organism>
<dbReference type="Gene3D" id="3.40.30.10">
    <property type="entry name" value="Glutaredoxin"/>
    <property type="match status" value="1"/>
</dbReference>
<dbReference type="AlphaFoldDB" id="A0A4V2JT25"/>
<dbReference type="Proteomes" id="UP000291933">
    <property type="component" value="Unassembled WGS sequence"/>
</dbReference>
<dbReference type="EMBL" id="SDMR01000012">
    <property type="protein sequence ID" value="TBT94541.1"/>
    <property type="molecule type" value="Genomic_DNA"/>
</dbReference>
<name>A0A4V2JT25_PROTD</name>
<reference evidence="2 3" key="1">
    <citation type="submission" date="2019-01" db="EMBL/GenBank/DDBJ databases">
        <title>Lactibacter flavus gen. nov., sp. nov., a novel bacterium of the family Propionibacteriaceae isolated from raw milk and dairy products.</title>
        <authorList>
            <person name="Huptas C."/>
            <person name="Wenning M."/>
            <person name="Breitenwieser F."/>
            <person name="Doll E."/>
            <person name="Von Neubeck M."/>
            <person name="Busse H.-J."/>
            <person name="Scherer S."/>
        </authorList>
    </citation>
    <scope>NUCLEOTIDE SEQUENCE [LARGE SCALE GENOMIC DNA]</scope>
    <source>
        <strain evidence="3">DSM 22130 / JCM 15804 / WR061</strain>
    </source>
</reference>